<name>A0AAD5QE58_PYTIN</name>
<gene>
    <name evidence="2" type="ORF">P43SY_009076</name>
</gene>
<organism evidence="2 3">
    <name type="scientific">Pythium insidiosum</name>
    <name type="common">Pythiosis disease agent</name>
    <dbReference type="NCBI Taxonomy" id="114742"/>
    <lineage>
        <taxon>Eukaryota</taxon>
        <taxon>Sar</taxon>
        <taxon>Stramenopiles</taxon>
        <taxon>Oomycota</taxon>
        <taxon>Peronosporomycetes</taxon>
        <taxon>Pythiales</taxon>
        <taxon>Pythiaceae</taxon>
        <taxon>Pythium</taxon>
    </lineage>
</organism>
<evidence type="ECO:0000313" key="2">
    <source>
        <dbReference type="EMBL" id="KAJ0407739.1"/>
    </source>
</evidence>
<comment type="caution">
    <text evidence="2">The sequence shown here is derived from an EMBL/GenBank/DDBJ whole genome shotgun (WGS) entry which is preliminary data.</text>
</comment>
<sequence length="67" mass="7423">MSNAAPIAVFTTLLGGAAYAVYYAHHQQVTEKQTMRAGVIRDIKRERLKKQREMDAQNQANAESSSA</sequence>
<dbReference type="Pfam" id="PF15786">
    <property type="entry name" value="PET117"/>
    <property type="match status" value="1"/>
</dbReference>
<feature type="compositionally biased region" description="Low complexity" evidence="1">
    <location>
        <begin position="56"/>
        <end position="67"/>
    </location>
</feature>
<evidence type="ECO:0000313" key="3">
    <source>
        <dbReference type="Proteomes" id="UP001209570"/>
    </source>
</evidence>
<feature type="region of interest" description="Disordered" evidence="1">
    <location>
        <begin position="48"/>
        <end position="67"/>
    </location>
</feature>
<protein>
    <submittedName>
        <fullName evidence="2">Uncharacterized protein</fullName>
    </submittedName>
</protein>
<evidence type="ECO:0000256" key="1">
    <source>
        <dbReference type="SAM" id="MobiDB-lite"/>
    </source>
</evidence>
<proteinExistence type="predicted"/>
<dbReference type="InterPro" id="IPR031568">
    <property type="entry name" value="Pet117"/>
</dbReference>
<reference evidence="2" key="1">
    <citation type="submission" date="2021-12" db="EMBL/GenBank/DDBJ databases">
        <title>Prjna785345.</title>
        <authorList>
            <person name="Rujirawat T."/>
            <person name="Krajaejun T."/>
        </authorList>
    </citation>
    <scope>NUCLEOTIDE SEQUENCE</scope>
    <source>
        <strain evidence="2">Pi057C3</strain>
    </source>
</reference>
<accession>A0AAD5QE58</accession>
<dbReference type="EMBL" id="JAKCXM010000018">
    <property type="protein sequence ID" value="KAJ0407739.1"/>
    <property type="molecule type" value="Genomic_DNA"/>
</dbReference>
<dbReference type="AlphaFoldDB" id="A0AAD5QE58"/>
<dbReference type="Proteomes" id="UP001209570">
    <property type="component" value="Unassembled WGS sequence"/>
</dbReference>
<keyword evidence="3" id="KW-1185">Reference proteome</keyword>